<dbReference type="AlphaFoldDB" id="A0A1H0GWY1"/>
<sequence length="132" mass="14858">MITGNLQRRWSEICPPVYDKANRIVSLDIKQEAQTDEQGNEVQGYSFIPVEIDHQIDYGHIKSQLIEAGFAQKDEFGLLMNAVDSIVEAAAGASSWAKFKEALDNEVIKKFGEFCAFRNMCAQAAHEVMTHY</sequence>
<proteinExistence type="predicted"/>
<name>A0A1H0GWY1_9BACT</name>
<evidence type="ECO:0000313" key="1">
    <source>
        <dbReference type="EMBL" id="SDO11389.1"/>
    </source>
</evidence>
<accession>A0A1H0GWY1</accession>
<comment type="caution">
    <text evidence="1">The sequence shown here is derived from an EMBL/GenBank/DDBJ whole genome shotgun (WGS) entry which is preliminary data.</text>
</comment>
<dbReference type="Proteomes" id="UP000199134">
    <property type="component" value="Unassembled WGS sequence"/>
</dbReference>
<dbReference type="EMBL" id="FNIW01000010">
    <property type="protein sequence ID" value="SDO11389.1"/>
    <property type="molecule type" value="Genomic_DNA"/>
</dbReference>
<reference evidence="2" key="1">
    <citation type="submission" date="2016-10" db="EMBL/GenBank/DDBJ databases">
        <authorList>
            <person name="de Groot N.N."/>
        </authorList>
    </citation>
    <scope>NUCLEOTIDE SEQUENCE [LARGE SCALE GENOMIC DNA]</scope>
    <source>
        <strain evidence="2">BP1-145</strain>
    </source>
</reference>
<protein>
    <submittedName>
        <fullName evidence="1">Uncharacterized protein</fullName>
    </submittedName>
</protein>
<dbReference type="RefSeq" id="WP_091853481.1">
    <property type="nucleotide sequence ID" value="NZ_FNIW01000010.1"/>
</dbReference>
<gene>
    <name evidence="1" type="ORF">SAMN04487900_11015</name>
</gene>
<evidence type="ECO:0000313" key="2">
    <source>
        <dbReference type="Proteomes" id="UP000199134"/>
    </source>
</evidence>
<organism evidence="1 2">
    <name type="scientific">Prevotella communis</name>
    <dbReference type="NCBI Taxonomy" id="2913614"/>
    <lineage>
        <taxon>Bacteria</taxon>
        <taxon>Pseudomonadati</taxon>
        <taxon>Bacteroidota</taxon>
        <taxon>Bacteroidia</taxon>
        <taxon>Bacteroidales</taxon>
        <taxon>Prevotellaceae</taxon>
        <taxon>Prevotella</taxon>
    </lineage>
</organism>